<evidence type="ECO:0000313" key="1">
    <source>
        <dbReference type="EMBL" id="KAI4379866.1"/>
    </source>
</evidence>
<proteinExistence type="predicted"/>
<evidence type="ECO:0000313" key="2">
    <source>
        <dbReference type="Proteomes" id="UP001057402"/>
    </source>
</evidence>
<protein>
    <submittedName>
        <fullName evidence="1">Uncharacterized protein</fullName>
    </submittedName>
</protein>
<dbReference type="Proteomes" id="UP001057402">
    <property type="component" value="Chromosome 3"/>
</dbReference>
<dbReference type="EMBL" id="CM042882">
    <property type="protein sequence ID" value="KAI4379866.1"/>
    <property type="molecule type" value="Genomic_DNA"/>
</dbReference>
<sequence>MDTDSRTGDVDVSLNLGLGGSPPGYEDVAPVQSDGPCQVASDVSRGGSTKEEVGMEKKKKLERIVEMLLLALSGKYVPQADGFDDQRNEVSWQEPQGAAIRKRKLEYSSDEESWKRPRESNRSRIRKVYYEVDASDMSLVVNDGYQWRKYGQKVTRDNPSPRAYFKCSFAPSCPVKKKVQRSVDNPTILVANYEGEHNHRCPSHAATTSLPRNSFGSIRSPPSSPSEKSSSAATSSVTLKTKAEVLPKLSMQQMAVSLTRDPAFTTAIAGAMLNQILAQIDRE</sequence>
<organism evidence="1 2">
    <name type="scientific">Melastoma candidum</name>
    <dbReference type="NCBI Taxonomy" id="119954"/>
    <lineage>
        <taxon>Eukaryota</taxon>
        <taxon>Viridiplantae</taxon>
        <taxon>Streptophyta</taxon>
        <taxon>Embryophyta</taxon>
        <taxon>Tracheophyta</taxon>
        <taxon>Spermatophyta</taxon>
        <taxon>Magnoliopsida</taxon>
        <taxon>eudicotyledons</taxon>
        <taxon>Gunneridae</taxon>
        <taxon>Pentapetalae</taxon>
        <taxon>rosids</taxon>
        <taxon>malvids</taxon>
        <taxon>Myrtales</taxon>
        <taxon>Melastomataceae</taxon>
        <taxon>Melastomatoideae</taxon>
        <taxon>Melastomateae</taxon>
        <taxon>Melastoma</taxon>
    </lineage>
</organism>
<reference evidence="2" key="1">
    <citation type="journal article" date="2023" name="Front. Plant Sci.">
        <title>Chromosomal-level genome assembly of Melastoma candidum provides insights into trichome evolution.</title>
        <authorList>
            <person name="Zhong Y."/>
            <person name="Wu W."/>
            <person name="Sun C."/>
            <person name="Zou P."/>
            <person name="Liu Y."/>
            <person name="Dai S."/>
            <person name="Zhou R."/>
        </authorList>
    </citation>
    <scope>NUCLEOTIDE SEQUENCE [LARGE SCALE GENOMIC DNA]</scope>
</reference>
<name>A0ACB9RPW0_9MYRT</name>
<accession>A0ACB9RPW0</accession>
<comment type="caution">
    <text evidence="1">The sequence shown here is derived from an EMBL/GenBank/DDBJ whole genome shotgun (WGS) entry which is preliminary data.</text>
</comment>
<gene>
    <name evidence="1" type="ORF">MLD38_006109</name>
</gene>
<keyword evidence="2" id="KW-1185">Reference proteome</keyword>